<reference evidence="2" key="1">
    <citation type="submission" date="2023-06" db="EMBL/GenBank/DDBJ databases">
        <authorList>
            <consortium name="Lawrence Berkeley National Laboratory"/>
            <person name="Ahrendt S."/>
            <person name="Sahu N."/>
            <person name="Indic B."/>
            <person name="Wong-Bajracharya J."/>
            <person name="Merenyi Z."/>
            <person name="Ke H.-M."/>
            <person name="Monk M."/>
            <person name="Kocsube S."/>
            <person name="Drula E."/>
            <person name="Lipzen A."/>
            <person name="Balint B."/>
            <person name="Henrissat B."/>
            <person name="Andreopoulos B."/>
            <person name="Martin F.M."/>
            <person name="Harder C.B."/>
            <person name="Rigling D."/>
            <person name="Ford K.L."/>
            <person name="Foster G.D."/>
            <person name="Pangilinan J."/>
            <person name="Papanicolaou A."/>
            <person name="Barry K."/>
            <person name="LaButti K."/>
            <person name="Viragh M."/>
            <person name="Koriabine M."/>
            <person name="Yan M."/>
            <person name="Riley R."/>
            <person name="Champramary S."/>
            <person name="Plett K.L."/>
            <person name="Tsai I.J."/>
            <person name="Slot J."/>
            <person name="Sipos G."/>
            <person name="Plett J."/>
            <person name="Nagy L.G."/>
            <person name="Grigoriev I.V."/>
        </authorList>
    </citation>
    <scope>NUCLEOTIDE SEQUENCE</scope>
    <source>
        <strain evidence="2">CCBAS 213</strain>
    </source>
</reference>
<organism evidence="2 3">
    <name type="scientific">Armillaria tabescens</name>
    <name type="common">Ringless honey mushroom</name>
    <name type="synonym">Agaricus tabescens</name>
    <dbReference type="NCBI Taxonomy" id="1929756"/>
    <lineage>
        <taxon>Eukaryota</taxon>
        <taxon>Fungi</taxon>
        <taxon>Dikarya</taxon>
        <taxon>Basidiomycota</taxon>
        <taxon>Agaricomycotina</taxon>
        <taxon>Agaricomycetes</taxon>
        <taxon>Agaricomycetidae</taxon>
        <taxon>Agaricales</taxon>
        <taxon>Marasmiineae</taxon>
        <taxon>Physalacriaceae</taxon>
        <taxon>Desarmillaria</taxon>
    </lineage>
</organism>
<comment type="caution">
    <text evidence="2">The sequence shown here is derived from an EMBL/GenBank/DDBJ whole genome shotgun (WGS) entry which is preliminary data.</text>
</comment>
<proteinExistence type="predicted"/>
<feature type="transmembrane region" description="Helical" evidence="1">
    <location>
        <begin position="37"/>
        <end position="54"/>
    </location>
</feature>
<protein>
    <submittedName>
        <fullName evidence="2">Uncharacterized protein</fullName>
    </submittedName>
</protein>
<keyword evidence="1" id="KW-0812">Transmembrane</keyword>
<feature type="transmembrane region" description="Helical" evidence="1">
    <location>
        <begin position="12"/>
        <end position="31"/>
    </location>
</feature>
<feature type="non-terminal residue" evidence="2">
    <location>
        <position position="1"/>
    </location>
</feature>
<dbReference type="Proteomes" id="UP001175211">
    <property type="component" value="Unassembled WGS sequence"/>
</dbReference>
<gene>
    <name evidence="2" type="ORF">EV420DRAFT_1563024</name>
</gene>
<sequence length="113" mass="13394">MAQIFSSKRLYDFALFTSTTLLICILLLWLLFDPSPFWFLVVPVTFFLALRSDWKEKERDRKDEKRRLKDISSQFVELDAYVKRQRVLLQPSTGETVLQMCFSTVTQCVNYLV</sequence>
<keyword evidence="3" id="KW-1185">Reference proteome</keyword>
<keyword evidence="1" id="KW-1133">Transmembrane helix</keyword>
<keyword evidence="1" id="KW-0472">Membrane</keyword>
<evidence type="ECO:0000313" key="2">
    <source>
        <dbReference type="EMBL" id="KAK0450340.1"/>
    </source>
</evidence>
<name>A0AA39JWQ9_ARMTA</name>
<dbReference type="AlphaFoldDB" id="A0AA39JWQ9"/>
<accession>A0AA39JWQ9</accession>
<evidence type="ECO:0000313" key="3">
    <source>
        <dbReference type="Proteomes" id="UP001175211"/>
    </source>
</evidence>
<dbReference type="GeneID" id="85357464"/>
<dbReference type="RefSeq" id="XP_060327211.1">
    <property type="nucleotide sequence ID" value="XM_060473916.1"/>
</dbReference>
<evidence type="ECO:0000256" key="1">
    <source>
        <dbReference type="SAM" id="Phobius"/>
    </source>
</evidence>
<dbReference type="EMBL" id="JAUEPS010000036">
    <property type="protein sequence ID" value="KAK0450340.1"/>
    <property type="molecule type" value="Genomic_DNA"/>
</dbReference>